<dbReference type="RefSeq" id="WP_055286782.1">
    <property type="nucleotide sequence ID" value="NZ_CABIXW010000003.1"/>
</dbReference>
<organism evidence="2 3">
    <name type="scientific">Lachnospira eligens</name>
    <dbReference type="NCBI Taxonomy" id="39485"/>
    <lineage>
        <taxon>Bacteria</taxon>
        <taxon>Bacillati</taxon>
        <taxon>Bacillota</taxon>
        <taxon>Clostridia</taxon>
        <taxon>Lachnospirales</taxon>
        <taxon>Lachnospiraceae</taxon>
        <taxon>Lachnospira</taxon>
    </lineage>
</organism>
<feature type="region of interest" description="Disordered" evidence="1">
    <location>
        <begin position="1"/>
        <end position="29"/>
    </location>
</feature>
<reference evidence="2 3" key="1">
    <citation type="submission" date="2015-09" db="EMBL/GenBank/DDBJ databases">
        <authorList>
            <consortium name="Pathogen Informatics"/>
        </authorList>
    </citation>
    <scope>NUCLEOTIDE SEQUENCE [LARGE SCALE GENOMIC DNA]</scope>
    <source>
        <strain evidence="2 3">2789STDY5834878</strain>
    </source>
</reference>
<dbReference type="AlphaFoldDB" id="A0A174ZJY3"/>
<dbReference type="EMBL" id="CZBV01000003">
    <property type="protein sequence ID" value="CUQ84281.1"/>
    <property type="molecule type" value="Genomic_DNA"/>
</dbReference>
<accession>A0A174ZJY3</accession>
<evidence type="ECO:0000313" key="3">
    <source>
        <dbReference type="Proteomes" id="UP000095780"/>
    </source>
</evidence>
<gene>
    <name evidence="2" type="ORF">ERS852492_01379</name>
</gene>
<protein>
    <recommendedName>
        <fullName evidence="4">LtrC-like protein</fullName>
    </recommendedName>
</protein>
<dbReference type="Proteomes" id="UP000095780">
    <property type="component" value="Unassembled WGS sequence"/>
</dbReference>
<evidence type="ECO:0000313" key="2">
    <source>
        <dbReference type="EMBL" id="CUQ84281.1"/>
    </source>
</evidence>
<evidence type="ECO:0000256" key="1">
    <source>
        <dbReference type="SAM" id="MobiDB-lite"/>
    </source>
</evidence>
<proteinExistence type="predicted"/>
<evidence type="ECO:0008006" key="4">
    <source>
        <dbReference type="Google" id="ProtNLM"/>
    </source>
</evidence>
<name>A0A174ZJY3_9FIRM</name>
<sequence length="298" mass="33377">MSNFDDIFEGNAPRKGQTNQPFDKEAWAEKKQAERQAVYDLADSTAEAVSADGSKFQAYLDVQTRFSRYSATNVLLILAQKPDATQLKDFDGWKDAGASIKRQQKGISILEPGEEYEREDGSIGTSYNVKRVFDISQTTARAKAQPSVSMDDRLLLKALISRPTVPIQMVDDLPNHMGALYDHDQQVVFVRRGMDAADIFRSVSKELAHAEIAAVTKDYTREGAAFAAYSVSYMLCREYGIDASGYDFSRLPDSFRESDAQSIRAVLSEIRDTAGNISSRMNRALEQNRQPKSKEQER</sequence>